<dbReference type="InterPro" id="IPR036249">
    <property type="entry name" value="Thioredoxin-like_sf"/>
</dbReference>
<organism evidence="1">
    <name type="scientific">Pithovirus LCDPAC01</name>
    <dbReference type="NCBI Taxonomy" id="2506600"/>
    <lineage>
        <taxon>Viruses</taxon>
        <taxon>Pithoviruses</taxon>
    </lineage>
</organism>
<evidence type="ECO:0000313" key="1">
    <source>
        <dbReference type="EMBL" id="QBK84622.1"/>
    </source>
</evidence>
<name>A0A481YP87_9VIRU</name>
<sequence>MKPVFAYISKDGCPACDRFSRNELETVFNTVKDHVTVVRFHKTKDTGPFPSAIKKYTEWVPSFVLFCPKSYYRCYTPDDKDSKNHDGRVIDGIKYNAVENKDKRKKTYYEYAGRENTSESVSNWVFMNMENVLRKDK</sequence>
<dbReference type="SUPFAM" id="SSF52833">
    <property type="entry name" value="Thioredoxin-like"/>
    <property type="match status" value="1"/>
</dbReference>
<dbReference type="Gene3D" id="3.40.30.10">
    <property type="entry name" value="Glutaredoxin"/>
    <property type="match status" value="1"/>
</dbReference>
<protein>
    <submittedName>
        <fullName evidence="1">Thioredoxin-fold protein</fullName>
    </submittedName>
</protein>
<dbReference type="EMBL" id="MK500281">
    <property type="protein sequence ID" value="QBK84622.1"/>
    <property type="molecule type" value="Genomic_DNA"/>
</dbReference>
<gene>
    <name evidence="1" type="ORF">LCDPAC01_01030</name>
</gene>
<reference evidence="1" key="1">
    <citation type="journal article" date="2019" name="MBio">
        <title>Virus Genomes from Deep Sea Sediments Expand the Ocean Megavirome and Support Independent Origins of Viral Gigantism.</title>
        <authorList>
            <person name="Backstrom D."/>
            <person name="Yutin N."/>
            <person name="Jorgensen S.L."/>
            <person name="Dharamshi J."/>
            <person name="Homa F."/>
            <person name="Zaremba-Niedwiedzka K."/>
            <person name="Spang A."/>
            <person name="Wolf Y.I."/>
            <person name="Koonin E.V."/>
            <person name="Ettema T.J."/>
        </authorList>
    </citation>
    <scope>NUCLEOTIDE SEQUENCE</scope>
</reference>
<proteinExistence type="predicted"/>
<accession>A0A481YP87</accession>